<dbReference type="Pfam" id="PF14420">
    <property type="entry name" value="Clr5"/>
    <property type="match status" value="1"/>
</dbReference>
<evidence type="ECO:0000313" key="5">
    <source>
        <dbReference type="EMBL" id="KAF5594152.1"/>
    </source>
</evidence>
<feature type="repeat" description="ANK" evidence="3">
    <location>
        <begin position="998"/>
        <end position="1030"/>
    </location>
</feature>
<keyword evidence="1" id="KW-0677">Repeat</keyword>
<evidence type="ECO:0000313" key="6">
    <source>
        <dbReference type="Proteomes" id="UP000547976"/>
    </source>
</evidence>
<proteinExistence type="predicted"/>
<comment type="caution">
    <text evidence="5">The sequence shown here is derived from an EMBL/GenBank/DDBJ whole genome shotgun (WGS) entry which is preliminary data.</text>
</comment>
<dbReference type="SUPFAM" id="SSF48403">
    <property type="entry name" value="Ankyrin repeat"/>
    <property type="match status" value="3"/>
</dbReference>
<accession>A0A8H5UP58</accession>
<evidence type="ECO:0000256" key="1">
    <source>
        <dbReference type="ARBA" id="ARBA00022737"/>
    </source>
</evidence>
<feature type="repeat" description="ANK" evidence="3">
    <location>
        <begin position="963"/>
        <end position="995"/>
    </location>
</feature>
<sequence length="1459" mass="162537">MSATTSQPSEGDWLEHKNLIRDEYLVNNTSLKDLIDLLRAHGLHASKWQLEVKLRNWNFSKNIDKETWQYVDRQIRKRKDEGKDSDVIHCGRRLKKLKVTKETNRHREMDVLARFRPHPPSPKNPQLSICTPPTFQMSFEWPSSLPWLHLQKTSWNTNATVSESMKIQQMCQINAARSLVMALLTRGHESQSISLSEVITGTNNLMPECHPEEHVRTAQNLLAGPAFESLTECLKVVVYTMSNSILIEGNQQVELLSSLIEFRNIDIKTHLRKLRNESPTIRAFLERLFHSEIEDATSSLGQSNVPRPLHLLTWLLELGQDPNYYYSIFIYQDRTSITPIQKAVHSGYLELVQLLLRFHARPDLAQGSTYDEALVNLALDSRCSDVDKVRIIESLFDHKFLSIDEILRAAIELRNTALMRRILQYGPDVTSYETSWLHPAGRRRQKDFKPHLGTTSALMMAVEVGDEIAELMLDYVSQNCQPAPSVLADASLAAVYGGHYALMLRLDAIHVPGKLFNAFGITPLQAAVVGGNPFVCKYLLEQHGGSSASLILAAAILGNVEIVQLLIECGGLGDPNALLCRLDNEWYDYFNIPNIAQGLPLAMLTALLRWKDHEDLTEEVCIVLIGNGATLEPGNVAELSRRGYHRCLEVALRAGGNPNDEDGCKHTALQCALASSWPLDEKEDTTSRRFLTVELLINAGANLRGGEVVRAIDLHEQDLVFCLLRNHGTLKDVDEMGKGCLEAEIQAQNDSSIQDILEMQEYPIDAGPFCAAILKKDWDLVGRLFEKVHIPTNCHLLEGTAVGLAAEAGELDILNKLLARFSHLSVLESAILPISIDEREIKVLRRYRDGSAYWRTATDEDRIEGSPLALAALGGHTCGFRQLLCHGCSMDRISWKVVAESERTSEYLEVLRELGTSIGISTRYDSELNPALCSAIEMGKRDLMRYLVEVGADINELDVSSKSSRSPLQTALLKDNMNMAAYLLENGATVNVASAFDLGSTALQCAASRGHIGFAVRLLQLGARVNKRGSGMFARSALEEAAEHGRLDMLALLLHYGAVTTGRGRQQLVLSVVFAQSEAHHCIAKWLKDKCGWTDADQDLSERVDAEGSMVALWLFLGLLALSTESAADGPCETSLGSSAVDTIHTSTTTWKGTITITDKIIIQTVPLNVTKSKARLSRVTVTDKSASQRNITVGNNTRPTDIRANPSTVGITKTTTITTTFTKLATVTAYPEAKIAIITVTMTVWTAINETQYPAGLATTVTTTVNPIQTALTNVTKTITADESVTLERRIPQKTHYQVCDQNSSNYLSWAPGANPSDKRMIKEFSRQDHEVNPTEIKVSDRVACCNECMKRKHCRVSFWGRPPGAIRKAPHKCYLYITVNWRQCMDGAQPLYARYMADLQALDPITAPWFIFSNGPCGQLKFGGVKNDKWHKPPKHDGFDKWKVLDANRKKYKNDDW</sequence>
<dbReference type="PROSITE" id="PS50088">
    <property type="entry name" value="ANK_REPEAT"/>
    <property type="match status" value="3"/>
</dbReference>
<dbReference type="OrthoDB" id="539213at2759"/>
<evidence type="ECO:0000256" key="3">
    <source>
        <dbReference type="PROSITE-ProRule" id="PRU00023"/>
    </source>
</evidence>
<name>A0A8H5UP58_GIBSU</name>
<dbReference type="InterPro" id="IPR036770">
    <property type="entry name" value="Ankyrin_rpt-contain_sf"/>
</dbReference>
<reference evidence="5 6" key="1">
    <citation type="submission" date="2020-05" db="EMBL/GenBank/DDBJ databases">
        <title>Identification and distribution of gene clusters putatively required for synthesis of sphingolipid metabolism inhibitors in phylogenetically diverse species of the filamentous fungus Fusarium.</title>
        <authorList>
            <person name="Kim H.-S."/>
            <person name="Busman M."/>
            <person name="Brown D.W."/>
            <person name="Divon H."/>
            <person name="Uhlig S."/>
            <person name="Proctor R.H."/>
        </authorList>
    </citation>
    <scope>NUCLEOTIDE SEQUENCE [LARGE SCALE GENOMIC DNA]</scope>
    <source>
        <strain evidence="5 6">NRRL 66333</strain>
    </source>
</reference>
<dbReference type="Gene3D" id="1.25.40.20">
    <property type="entry name" value="Ankyrin repeat-containing domain"/>
    <property type="match status" value="3"/>
</dbReference>
<evidence type="ECO:0000259" key="4">
    <source>
        <dbReference type="Pfam" id="PF14420"/>
    </source>
</evidence>
<dbReference type="EMBL" id="JAAOAV010000149">
    <property type="protein sequence ID" value="KAF5594152.1"/>
    <property type="molecule type" value="Genomic_DNA"/>
</dbReference>
<dbReference type="InterPro" id="IPR002110">
    <property type="entry name" value="Ankyrin_rpt"/>
</dbReference>
<keyword evidence="2 3" id="KW-0040">ANK repeat</keyword>
<gene>
    <name evidence="5" type="ORF">FSUBG_9575</name>
</gene>
<dbReference type="InterPro" id="IPR025676">
    <property type="entry name" value="Clr5_dom"/>
</dbReference>
<dbReference type="PANTHER" id="PTHR24198:SF165">
    <property type="entry name" value="ANKYRIN REPEAT-CONTAINING PROTEIN-RELATED"/>
    <property type="match status" value="1"/>
</dbReference>
<keyword evidence="6" id="KW-1185">Reference proteome</keyword>
<dbReference type="SMART" id="SM00248">
    <property type="entry name" value="ANK"/>
    <property type="match status" value="10"/>
</dbReference>
<dbReference type="PROSITE" id="PS50297">
    <property type="entry name" value="ANK_REP_REGION"/>
    <property type="match status" value="1"/>
</dbReference>
<dbReference type="GeneID" id="59322820"/>
<feature type="repeat" description="ANK" evidence="3">
    <location>
        <begin position="927"/>
        <end position="959"/>
    </location>
</feature>
<evidence type="ECO:0000256" key="2">
    <source>
        <dbReference type="ARBA" id="ARBA00023043"/>
    </source>
</evidence>
<dbReference type="Pfam" id="PF00023">
    <property type="entry name" value="Ank"/>
    <property type="match status" value="1"/>
</dbReference>
<protein>
    <submittedName>
        <fullName evidence="5">Sex-determining fem-1</fullName>
    </submittedName>
</protein>
<dbReference type="PANTHER" id="PTHR24198">
    <property type="entry name" value="ANKYRIN REPEAT AND PROTEIN KINASE DOMAIN-CONTAINING PROTEIN"/>
    <property type="match status" value="1"/>
</dbReference>
<organism evidence="5 6">
    <name type="scientific">Gibberella subglutinans</name>
    <name type="common">Fusarium subglutinans</name>
    <dbReference type="NCBI Taxonomy" id="42677"/>
    <lineage>
        <taxon>Eukaryota</taxon>
        <taxon>Fungi</taxon>
        <taxon>Dikarya</taxon>
        <taxon>Ascomycota</taxon>
        <taxon>Pezizomycotina</taxon>
        <taxon>Sordariomycetes</taxon>
        <taxon>Hypocreomycetidae</taxon>
        <taxon>Hypocreales</taxon>
        <taxon>Nectriaceae</taxon>
        <taxon>Fusarium</taxon>
        <taxon>Fusarium fujikuroi species complex</taxon>
    </lineage>
</organism>
<dbReference type="Proteomes" id="UP000547976">
    <property type="component" value="Unassembled WGS sequence"/>
</dbReference>
<dbReference type="RefSeq" id="XP_036534970.1">
    <property type="nucleotide sequence ID" value="XM_036688102.1"/>
</dbReference>
<feature type="domain" description="Clr5" evidence="4">
    <location>
        <begin position="10"/>
        <end position="61"/>
    </location>
</feature>